<feature type="transmembrane region" description="Helical" evidence="1">
    <location>
        <begin position="103"/>
        <end position="125"/>
    </location>
</feature>
<name>A0A1F6NLQ8_9BACT</name>
<dbReference type="Proteomes" id="UP000178349">
    <property type="component" value="Unassembled WGS sequence"/>
</dbReference>
<keyword evidence="1" id="KW-0472">Membrane</keyword>
<accession>A0A1F6NLQ8</accession>
<dbReference type="EMBL" id="MFQW01000060">
    <property type="protein sequence ID" value="OGH84882.1"/>
    <property type="molecule type" value="Genomic_DNA"/>
</dbReference>
<feature type="transmembrane region" description="Helical" evidence="1">
    <location>
        <begin position="137"/>
        <end position="159"/>
    </location>
</feature>
<dbReference type="AlphaFoldDB" id="A0A1F6NLQ8"/>
<evidence type="ECO:0000256" key="1">
    <source>
        <dbReference type="SAM" id="Phobius"/>
    </source>
</evidence>
<reference evidence="2 3" key="1">
    <citation type="journal article" date="2016" name="Nat. Commun.">
        <title>Thousands of microbial genomes shed light on interconnected biogeochemical processes in an aquifer system.</title>
        <authorList>
            <person name="Anantharaman K."/>
            <person name="Brown C.T."/>
            <person name="Hug L.A."/>
            <person name="Sharon I."/>
            <person name="Castelle C.J."/>
            <person name="Probst A.J."/>
            <person name="Thomas B.C."/>
            <person name="Singh A."/>
            <person name="Wilkins M.J."/>
            <person name="Karaoz U."/>
            <person name="Brodie E.L."/>
            <person name="Williams K.H."/>
            <person name="Hubbard S.S."/>
            <person name="Banfield J.F."/>
        </authorList>
    </citation>
    <scope>NUCLEOTIDE SEQUENCE [LARGE SCALE GENOMIC DNA]</scope>
</reference>
<organism evidence="2 3">
    <name type="scientific">Candidatus Magasanikbacteria bacterium RIFOXYC12_FULL_33_11</name>
    <dbReference type="NCBI Taxonomy" id="1798701"/>
    <lineage>
        <taxon>Bacteria</taxon>
        <taxon>Candidatus Magasanikiibacteriota</taxon>
    </lineage>
</organism>
<keyword evidence="1" id="KW-0812">Transmembrane</keyword>
<protein>
    <recommendedName>
        <fullName evidence="4">DUF5671 domain-containing protein</fullName>
    </recommendedName>
</protein>
<feature type="transmembrane region" description="Helical" evidence="1">
    <location>
        <begin position="7"/>
        <end position="31"/>
    </location>
</feature>
<gene>
    <name evidence="2" type="ORF">A2493_00610</name>
</gene>
<proteinExistence type="predicted"/>
<keyword evidence="1" id="KW-1133">Transmembrane helix</keyword>
<evidence type="ECO:0000313" key="3">
    <source>
        <dbReference type="Proteomes" id="UP000178349"/>
    </source>
</evidence>
<feature type="transmembrane region" description="Helical" evidence="1">
    <location>
        <begin position="69"/>
        <end position="91"/>
    </location>
</feature>
<sequence length="163" mass="19106">MKSNNSLYVLSGILILVMIILYTITHFVGILGQEYFIENQDKLTIAIPYEPSNPDTGYNYYYTKTPFDYFYRILTIISLIIPVFLVFYFSITEFKKKINKENYFKTLLLPLSYAFTNIISFLIFADKETGWEYSYGLYIIIAWSILIFIILAVTNLVILSKKN</sequence>
<evidence type="ECO:0008006" key="4">
    <source>
        <dbReference type="Google" id="ProtNLM"/>
    </source>
</evidence>
<evidence type="ECO:0000313" key="2">
    <source>
        <dbReference type="EMBL" id="OGH84882.1"/>
    </source>
</evidence>
<comment type="caution">
    <text evidence="2">The sequence shown here is derived from an EMBL/GenBank/DDBJ whole genome shotgun (WGS) entry which is preliminary data.</text>
</comment>